<evidence type="ECO:0000313" key="7">
    <source>
        <dbReference type="Proteomes" id="UP000663832"/>
    </source>
</evidence>
<reference evidence="6" key="1">
    <citation type="submission" date="2021-02" db="EMBL/GenBank/DDBJ databases">
        <authorList>
            <person name="Nowell W R."/>
        </authorList>
    </citation>
    <scope>NUCLEOTIDE SEQUENCE</scope>
</reference>
<feature type="non-terminal residue" evidence="6">
    <location>
        <position position="210"/>
    </location>
</feature>
<dbReference type="SMART" id="SM00526">
    <property type="entry name" value="H15"/>
    <property type="match status" value="1"/>
</dbReference>
<dbReference type="GO" id="GO:0000786">
    <property type="term" value="C:nucleosome"/>
    <property type="evidence" value="ECO:0007669"/>
    <property type="project" value="InterPro"/>
</dbReference>
<evidence type="ECO:0000259" key="4">
    <source>
        <dbReference type="PROSITE" id="PS51504"/>
    </source>
</evidence>
<dbReference type="InterPro" id="IPR036388">
    <property type="entry name" value="WH-like_DNA-bd_sf"/>
</dbReference>
<dbReference type="SUPFAM" id="SSF46785">
    <property type="entry name" value="Winged helix' DNA-binding domain"/>
    <property type="match status" value="1"/>
</dbReference>
<comment type="caution">
    <text evidence="6">The sequence shown here is derived from an EMBL/GenBank/DDBJ whole genome shotgun (WGS) entry which is preliminary data.</text>
</comment>
<dbReference type="InterPro" id="IPR005819">
    <property type="entry name" value="H1/H5"/>
</dbReference>
<comment type="similarity">
    <text evidence="2">Belongs to the histone H1/H5 family.</text>
</comment>
<feature type="compositionally biased region" description="Basic and acidic residues" evidence="3">
    <location>
        <begin position="199"/>
        <end position="210"/>
    </location>
</feature>
<keyword evidence="2" id="KW-0539">Nucleus</keyword>
<sequence length="210" mass="22470">MASAKKASGNTKASSQTKGGSPSKSRSSQNNNSPNKNQSNSPKKTNTNNKNRRAGTTTSSHPTYQRMVTEALQTLNSRSGSSRSKIMNHIRSSYGINSGKIANSHLRSALEALLEDSVISLAKGTGYSNGYYRISAKGKKASTKKSSSSSSKKTSGRRSSSASSASRSRSRKRSQSGDRRRSSTNSNSQSRSRSPSKSKKSDGRKNNKPP</sequence>
<dbReference type="InterPro" id="IPR005818">
    <property type="entry name" value="Histone_H1/H5_H15"/>
</dbReference>
<evidence type="ECO:0000313" key="6">
    <source>
        <dbReference type="EMBL" id="CAF1641450.1"/>
    </source>
</evidence>
<dbReference type="EMBL" id="CAJNOM010003083">
    <property type="protein sequence ID" value="CAF1641450.1"/>
    <property type="molecule type" value="Genomic_DNA"/>
</dbReference>
<evidence type="ECO:0000313" key="5">
    <source>
        <dbReference type="EMBL" id="CAF1490872.1"/>
    </source>
</evidence>
<feature type="region of interest" description="Disordered" evidence="3">
    <location>
        <begin position="136"/>
        <end position="210"/>
    </location>
</feature>
<dbReference type="Proteomes" id="UP000663832">
    <property type="component" value="Unassembled WGS sequence"/>
</dbReference>
<comment type="subcellular location">
    <subcellularLocation>
        <location evidence="2">Nucleus</location>
    </subcellularLocation>
</comment>
<dbReference type="GO" id="GO:0006334">
    <property type="term" value="P:nucleosome assembly"/>
    <property type="evidence" value="ECO:0007669"/>
    <property type="project" value="InterPro"/>
</dbReference>
<proteinExistence type="inferred from homology"/>
<feature type="region of interest" description="Disordered" evidence="3">
    <location>
        <begin position="1"/>
        <end position="67"/>
    </location>
</feature>
<dbReference type="Pfam" id="PF00538">
    <property type="entry name" value="Linker_histone"/>
    <property type="match status" value="1"/>
</dbReference>
<dbReference type="GO" id="GO:0030527">
    <property type="term" value="F:structural constituent of chromatin"/>
    <property type="evidence" value="ECO:0007669"/>
    <property type="project" value="InterPro"/>
</dbReference>
<evidence type="ECO:0000256" key="1">
    <source>
        <dbReference type="ARBA" id="ARBA00023125"/>
    </source>
</evidence>
<dbReference type="GO" id="GO:0005634">
    <property type="term" value="C:nucleus"/>
    <property type="evidence" value="ECO:0007669"/>
    <property type="project" value="UniProtKB-SubCell"/>
</dbReference>
<dbReference type="GO" id="GO:0003677">
    <property type="term" value="F:DNA binding"/>
    <property type="evidence" value="ECO:0007669"/>
    <property type="project" value="UniProtKB-KW"/>
</dbReference>
<feature type="compositionally biased region" description="Low complexity" evidence="3">
    <location>
        <begin position="144"/>
        <end position="167"/>
    </location>
</feature>
<name>A0A816E2U2_9BILA</name>
<organism evidence="6 7">
    <name type="scientific">Adineta steineri</name>
    <dbReference type="NCBI Taxonomy" id="433720"/>
    <lineage>
        <taxon>Eukaryota</taxon>
        <taxon>Metazoa</taxon>
        <taxon>Spiralia</taxon>
        <taxon>Gnathifera</taxon>
        <taxon>Rotifera</taxon>
        <taxon>Eurotatoria</taxon>
        <taxon>Bdelloidea</taxon>
        <taxon>Adinetida</taxon>
        <taxon>Adinetidae</taxon>
        <taxon>Adineta</taxon>
    </lineage>
</organism>
<dbReference type="PRINTS" id="PR00624">
    <property type="entry name" value="HISTONEH5"/>
</dbReference>
<dbReference type="Gene3D" id="1.10.10.10">
    <property type="entry name" value="Winged helix-like DNA-binding domain superfamily/Winged helix DNA-binding domain"/>
    <property type="match status" value="1"/>
</dbReference>
<accession>A0A816E2U2</accession>
<feature type="compositionally biased region" description="Low complexity" evidence="3">
    <location>
        <begin position="21"/>
        <end position="49"/>
    </location>
</feature>
<dbReference type="EMBL" id="CAJNOI010002756">
    <property type="protein sequence ID" value="CAF1490872.1"/>
    <property type="molecule type" value="Genomic_DNA"/>
</dbReference>
<dbReference type="AlphaFoldDB" id="A0A816E2U2"/>
<dbReference type="PROSITE" id="PS51504">
    <property type="entry name" value="H15"/>
    <property type="match status" value="1"/>
</dbReference>
<evidence type="ECO:0000256" key="2">
    <source>
        <dbReference type="RuleBase" id="RU003894"/>
    </source>
</evidence>
<feature type="compositionally biased region" description="Polar residues" evidence="3">
    <location>
        <begin position="54"/>
        <end position="63"/>
    </location>
</feature>
<evidence type="ECO:0000256" key="3">
    <source>
        <dbReference type="SAM" id="MobiDB-lite"/>
    </source>
</evidence>
<feature type="compositionally biased region" description="Polar residues" evidence="3">
    <location>
        <begin position="8"/>
        <end position="20"/>
    </location>
</feature>
<keyword evidence="2" id="KW-0158">Chromosome</keyword>
<keyword evidence="7" id="KW-1185">Reference proteome</keyword>
<dbReference type="InterPro" id="IPR036390">
    <property type="entry name" value="WH_DNA-bd_sf"/>
</dbReference>
<feature type="domain" description="H15" evidence="4">
    <location>
        <begin position="60"/>
        <end position="136"/>
    </location>
</feature>
<dbReference type="OrthoDB" id="1110759at2759"/>
<gene>
    <name evidence="5" type="ORF">BJG266_LOCUS42602</name>
    <name evidence="6" type="ORF">QVE165_LOCUS59488</name>
</gene>
<protein>
    <recommendedName>
        <fullName evidence="4">H15 domain-containing protein</fullName>
    </recommendedName>
</protein>
<feature type="compositionally biased region" description="Low complexity" evidence="3">
    <location>
        <begin position="183"/>
        <end position="195"/>
    </location>
</feature>
<dbReference type="Proteomes" id="UP000663877">
    <property type="component" value="Unassembled WGS sequence"/>
</dbReference>
<keyword evidence="1 2" id="KW-0238">DNA-binding</keyword>